<evidence type="ECO:0000256" key="1">
    <source>
        <dbReference type="ARBA" id="ARBA00022737"/>
    </source>
</evidence>
<dbReference type="SUPFAM" id="SSF48371">
    <property type="entry name" value="ARM repeat"/>
    <property type="match status" value="3"/>
</dbReference>
<name>A0A9Q1QPS3_9CARY</name>
<dbReference type="InterPro" id="IPR016024">
    <property type="entry name" value="ARM-type_fold"/>
</dbReference>
<dbReference type="InterPro" id="IPR011989">
    <property type="entry name" value="ARM-like"/>
</dbReference>
<dbReference type="GO" id="GO:0010330">
    <property type="term" value="C:cellulose synthase complex"/>
    <property type="evidence" value="ECO:0007669"/>
    <property type="project" value="InterPro"/>
</dbReference>
<comment type="caution">
    <text evidence="4">The sequence shown here is derived from an EMBL/GenBank/DDBJ whole genome shotgun (WGS) entry which is preliminary data.</text>
</comment>
<evidence type="ECO:0000313" key="4">
    <source>
        <dbReference type="EMBL" id="KAJ8447885.1"/>
    </source>
</evidence>
<accession>A0A9Q1QPS3</accession>
<keyword evidence="5" id="KW-1185">Reference proteome</keyword>
<dbReference type="Gene3D" id="1.25.10.10">
    <property type="entry name" value="Leucine-rich Repeat Variant"/>
    <property type="match status" value="5"/>
</dbReference>
<feature type="region of interest" description="Disordered" evidence="3">
    <location>
        <begin position="1"/>
        <end position="32"/>
    </location>
</feature>
<dbReference type="GO" id="GO:0051211">
    <property type="term" value="P:anisotropic cell growth"/>
    <property type="evidence" value="ECO:0007669"/>
    <property type="project" value="InterPro"/>
</dbReference>
<dbReference type="EMBL" id="JAKOGI010000034">
    <property type="protein sequence ID" value="KAJ8447885.1"/>
    <property type="molecule type" value="Genomic_DNA"/>
</dbReference>
<evidence type="ECO:0000313" key="5">
    <source>
        <dbReference type="Proteomes" id="UP001153076"/>
    </source>
</evidence>
<organism evidence="4 5">
    <name type="scientific">Carnegiea gigantea</name>
    <dbReference type="NCBI Taxonomy" id="171969"/>
    <lineage>
        <taxon>Eukaryota</taxon>
        <taxon>Viridiplantae</taxon>
        <taxon>Streptophyta</taxon>
        <taxon>Embryophyta</taxon>
        <taxon>Tracheophyta</taxon>
        <taxon>Spermatophyta</taxon>
        <taxon>Magnoliopsida</taxon>
        <taxon>eudicotyledons</taxon>
        <taxon>Gunneridae</taxon>
        <taxon>Pentapetalae</taxon>
        <taxon>Caryophyllales</taxon>
        <taxon>Cactineae</taxon>
        <taxon>Cactaceae</taxon>
        <taxon>Cactoideae</taxon>
        <taxon>Echinocereeae</taxon>
        <taxon>Carnegiea</taxon>
    </lineage>
</organism>
<feature type="repeat" description="ARM" evidence="2">
    <location>
        <begin position="254"/>
        <end position="297"/>
    </location>
</feature>
<dbReference type="OrthoDB" id="7537227at2759"/>
<dbReference type="Pfam" id="PF00514">
    <property type="entry name" value="Arm"/>
    <property type="match status" value="1"/>
</dbReference>
<dbReference type="AlphaFoldDB" id="A0A9Q1QPS3"/>
<proteinExistence type="predicted"/>
<dbReference type="InterPro" id="IPR000225">
    <property type="entry name" value="Armadillo"/>
</dbReference>
<feature type="compositionally biased region" description="Basic and acidic residues" evidence="3">
    <location>
        <begin position="1"/>
        <end position="20"/>
    </location>
</feature>
<protein>
    <submittedName>
        <fullName evidence="4">Uncharacterized protein</fullName>
    </submittedName>
</protein>
<dbReference type="PROSITE" id="PS50176">
    <property type="entry name" value="ARM_REPEAT"/>
    <property type="match status" value="2"/>
</dbReference>
<gene>
    <name evidence="4" type="ORF">Cgig2_012020</name>
</gene>
<keyword evidence="1" id="KW-0677">Repeat</keyword>
<dbReference type="GO" id="GO:2001006">
    <property type="term" value="P:regulation of cellulose biosynthetic process"/>
    <property type="evidence" value="ECO:0007669"/>
    <property type="project" value="InterPro"/>
</dbReference>
<evidence type="ECO:0000256" key="3">
    <source>
        <dbReference type="SAM" id="MobiDB-lite"/>
    </source>
</evidence>
<reference evidence="4" key="1">
    <citation type="submission" date="2022-04" db="EMBL/GenBank/DDBJ databases">
        <title>Carnegiea gigantea Genome sequencing and assembly v2.</title>
        <authorList>
            <person name="Copetti D."/>
            <person name="Sanderson M.J."/>
            <person name="Burquez A."/>
            <person name="Wojciechowski M.F."/>
        </authorList>
    </citation>
    <scope>NUCLEOTIDE SEQUENCE</scope>
    <source>
        <strain evidence="4">SGP5-SGP5p</strain>
        <tissue evidence="4">Aerial part</tissue>
    </source>
</reference>
<dbReference type="SMART" id="SM00185">
    <property type="entry name" value="ARM"/>
    <property type="match status" value="12"/>
</dbReference>
<sequence length="1043" mass="111676">MPDLPVHESEEHVSTSRPRESNGTSRLGDDESTVATVARSIEQLHSNWSLPHEKELVTARLLGIARKSREARTLIGSHGQAMPLFVSLLTNGTPGAKVNVATTLSVLCRDEDLRLRVLLGGCVPPLLLLLKSDSNDARMAAAEAIYEMSAGGLADDHVGVNIFLTEGVVPALWEQLNLKNEQDKMVEGFVTGALRNLCDDRDSYWRTALSYGGLDIIMGLLSSDNAVSQSNAASLLARLLLAFSDSIPKVIESGAAKALLQLVGQEYEISVRASAAYALEALSSKSDKAKKAVMDAGGVPVLISSIVAPHKENLQGEFGKVLQGHATQALANICGGMYELIRYLGELAHSSQLVAPIADIVGALAYAVMVFEQKSAIEEKPLCVKEIEDVLVTLLEPQDSSRVQDSLLEAMASFYGNSYISKWLYHAEAKRILTSLIAMAASEAKEHLIVALTSLCCDGVDIWEAIKKREGIWLLISYLGLSSEQHQELAAELLLILTDEVDDSKWALTEAGGIPPLVQLLEIGSPKAREHAAHVLLNLCCHSEDICPCVESAGAIPAFLWLLRSGGPKGQEASAAALIKLVRKADTATINQLLALIQGESPSLKVHVIRVLGHVLTIASQKELVQRGSLANKALKSLVQVLNSSNEKNQECAASALADLFSSRPEICVSLATDDIVQPCMKLLTSKTPVVATQSARALGALSQPDRTKSPIKIPYISEGEVRPLIKLAKTSFINAAEAAVAALANILSDLQIASEALAADVVSALTRVLGEGTAEGKKNASRALHQLLKNFPVGAVLQGNSQCRFAVLALVESLKTMDLHEIGTADALEVLTLLARSKQKVKFTHQLWSTLAEVPSSLEPLVRCLADGPPAVQDKVTVILSRLCGDQPVALADMLIAKPNTIASLANRTMHSSSLDVKVGGTVLLTCAVKEHKQQSMDALNLSGFLKPLIGSLVGMMRQNSSCCSLEISIRTPRASRRKTSFEEIDEFEVSDPASVLGGTASLWLLSMISSHSEENKHVLMEAGGVEVLSEKLATYTSNPRV</sequence>
<dbReference type="PANTHER" id="PTHR46369">
    <property type="entry name" value="PROTEIN CELLULOSE SYNTHASE INTERACTIVE 1"/>
    <property type="match status" value="1"/>
</dbReference>
<dbReference type="Proteomes" id="UP001153076">
    <property type="component" value="Unassembled WGS sequence"/>
</dbReference>
<feature type="repeat" description="ARM" evidence="2">
    <location>
        <begin position="512"/>
        <end position="554"/>
    </location>
</feature>
<evidence type="ECO:0000256" key="2">
    <source>
        <dbReference type="PROSITE-ProRule" id="PRU00259"/>
    </source>
</evidence>
<dbReference type="GO" id="GO:0008017">
    <property type="term" value="F:microtubule binding"/>
    <property type="evidence" value="ECO:0007669"/>
    <property type="project" value="InterPro"/>
</dbReference>
<dbReference type="PANTHER" id="PTHR46369:SF1">
    <property type="entry name" value="PROTEIN CELLULOSE SYNTHASE INTERACTIVE 3"/>
    <property type="match status" value="1"/>
</dbReference>
<dbReference type="InterPro" id="IPR044297">
    <property type="entry name" value="CSI1/2/3"/>
</dbReference>